<evidence type="ECO:0000313" key="3">
    <source>
        <dbReference type="Proteomes" id="UP000067626"/>
    </source>
</evidence>
<feature type="signal peptide" evidence="1">
    <location>
        <begin position="1"/>
        <end position="25"/>
    </location>
</feature>
<accession>A0A0K1E8B7</accession>
<organism evidence="2 3">
    <name type="scientific">Chondromyces crocatus</name>
    <dbReference type="NCBI Taxonomy" id="52"/>
    <lineage>
        <taxon>Bacteria</taxon>
        <taxon>Pseudomonadati</taxon>
        <taxon>Myxococcota</taxon>
        <taxon>Polyangia</taxon>
        <taxon>Polyangiales</taxon>
        <taxon>Polyangiaceae</taxon>
        <taxon>Chondromyces</taxon>
    </lineage>
</organism>
<dbReference type="OrthoDB" id="5509884at2"/>
<dbReference type="RefSeq" id="WP_050429509.1">
    <property type="nucleotide sequence ID" value="NZ_CP012159.1"/>
</dbReference>
<gene>
    <name evidence="2" type="ORF">CMC5_012210</name>
</gene>
<protein>
    <recommendedName>
        <fullName evidence="4">Outer membrane protein beta-barrel domain-containing protein</fullName>
    </recommendedName>
</protein>
<proteinExistence type="predicted"/>
<name>A0A0K1E8B7_CHOCO</name>
<dbReference type="KEGG" id="ccro:CMC5_012210"/>
<dbReference type="AlphaFoldDB" id="A0A0K1E8B7"/>
<reference evidence="2 3" key="1">
    <citation type="submission" date="2015-07" db="EMBL/GenBank/DDBJ databases">
        <title>Genome analysis of myxobacterium Chondromyces crocatus Cm c5 reveals a high potential for natural compound synthesis and the genetic basis for the loss of fruiting body formation.</title>
        <authorList>
            <person name="Zaburannyi N."/>
            <person name="Bunk B."/>
            <person name="Maier J."/>
            <person name="Overmann J."/>
            <person name="Mueller R."/>
        </authorList>
    </citation>
    <scope>NUCLEOTIDE SEQUENCE [LARGE SCALE GENOMIC DNA]</scope>
    <source>
        <strain evidence="2 3">Cm c5</strain>
    </source>
</reference>
<keyword evidence="1" id="KW-0732">Signal</keyword>
<evidence type="ECO:0000256" key="1">
    <source>
        <dbReference type="SAM" id="SignalP"/>
    </source>
</evidence>
<dbReference type="EMBL" id="CP012159">
    <property type="protein sequence ID" value="AKT37095.1"/>
    <property type="molecule type" value="Genomic_DNA"/>
</dbReference>
<feature type="chain" id="PRO_5005459025" description="Outer membrane protein beta-barrel domain-containing protein" evidence="1">
    <location>
        <begin position="26"/>
        <end position="244"/>
    </location>
</feature>
<dbReference type="Proteomes" id="UP000067626">
    <property type="component" value="Chromosome"/>
</dbReference>
<keyword evidence="3" id="KW-1185">Reference proteome</keyword>
<evidence type="ECO:0000313" key="2">
    <source>
        <dbReference type="EMBL" id="AKT37095.1"/>
    </source>
</evidence>
<sequence>MHRQSPLRIGLVLGATLCFASAASAQEEQPITLELGGRLGVAARADQPPDFTLVDPAGLDLEVAAYIAPRPAFSLGLAFQHLGLGRERSAASSFGLFEVSRDVQALWAALRLNLDFADRAGLGLELGPGLAWQGLDASGFLGLTDRPTRFTCSAGGSANLGLRVGASGWVSAGAGFALTAGVGAEALQLSSDVLDGCASGAGSTLMLGIRLGIAYRVDVRPAVHGGGATTPTRVTSSGSSALPR</sequence>
<evidence type="ECO:0008006" key="4">
    <source>
        <dbReference type="Google" id="ProtNLM"/>
    </source>
</evidence>